<organism evidence="2">
    <name type="scientific">freshwater metagenome</name>
    <dbReference type="NCBI Taxonomy" id="449393"/>
    <lineage>
        <taxon>unclassified sequences</taxon>
        <taxon>metagenomes</taxon>
        <taxon>ecological metagenomes</taxon>
    </lineage>
</organism>
<name>A0A6J7JW00_9ZZZZ</name>
<gene>
    <name evidence="2" type="ORF">UFOPK3772_01322</name>
</gene>
<evidence type="ECO:0000256" key="1">
    <source>
        <dbReference type="SAM" id="MobiDB-lite"/>
    </source>
</evidence>
<sequence length="134" mass="14223">MPVSTSSGTVIPMNTHTTTPRGDVRAGRVRERSQACTVHDADMLRPSATASSTAGITLVPTGMGSGVTSRAPMISQMLTTSMMLLSTRPSTRMRRTPKTTTTTSTATMQARATPKGIFRASARALTPKRSLRLS</sequence>
<reference evidence="2" key="1">
    <citation type="submission" date="2020-05" db="EMBL/GenBank/DDBJ databases">
        <authorList>
            <person name="Chiriac C."/>
            <person name="Salcher M."/>
            <person name="Ghai R."/>
            <person name="Kavagutti S V."/>
        </authorList>
    </citation>
    <scope>NUCLEOTIDE SEQUENCE</scope>
</reference>
<feature type="compositionally biased region" description="Polar residues" evidence="1">
    <location>
        <begin position="1"/>
        <end position="20"/>
    </location>
</feature>
<protein>
    <submittedName>
        <fullName evidence="2">Unannotated protein</fullName>
    </submittedName>
</protein>
<accession>A0A6J7JW00</accession>
<dbReference type="EMBL" id="CAFBNE010000035">
    <property type="protein sequence ID" value="CAB4947425.1"/>
    <property type="molecule type" value="Genomic_DNA"/>
</dbReference>
<feature type="region of interest" description="Disordered" evidence="1">
    <location>
        <begin position="88"/>
        <end position="109"/>
    </location>
</feature>
<proteinExistence type="predicted"/>
<dbReference type="AlphaFoldDB" id="A0A6J7JW00"/>
<feature type="region of interest" description="Disordered" evidence="1">
    <location>
        <begin position="1"/>
        <end position="27"/>
    </location>
</feature>
<evidence type="ECO:0000313" key="2">
    <source>
        <dbReference type="EMBL" id="CAB4947425.1"/>
    </source>
</evidence>
<feature type="compositionally biased region" description="Low complexity" evidence="1">
    <location>
        <begin position="98"/>
        <end position="109"/>
    </location>
</feature>